<accession>A0A3S5FFV1</accession>
<keyword evidence="4" id="KW-1185">Reference proteome</keyword>
<dbReference type="Proteomes" id="UP000784294">
    <property type="component" value="Unassembled WGS sequence"/>
</dbReference>
<keyword evidence="2" id="KW-0732">Signal</keyword>
<sequence>MTPSASTASAASSVIALPLVLMPGTGANTQSPVTSSSRKGDPSGAIEEDFFVLLSRALRLAELARETADSERPGRRVSPAVFTATTGLTEPNEVADELAEKQRVTLQMRRYKGMSSLFSHFELKRYD</sequence>
<organism evidence="3 4">
    <name type="scientific">Protopolystoma xenopodis</name>
    <dbReference type="NCBI Taxonomy" id="117903"/>
    <lineage>
        <taxon>Eukaryota</taxon>
        <taxon>Metazoa</taxon>
        <taxon>Spiralia</taxon>
        <taxon>Lophotrochozoa</taxon>
        <taxon>Platyhelminthes</taxon>
        <taxon>Monogenea</taxon>
        <taxon>Polyopisthocotylea</taxon>
        <taxon>Polystomatidea</taxon>
        <taxon>Polystomatidae</taxon>
        <taxon>Protopolystoma</taxon>
    </lineage>
</organism>
<name>A0A3S5FFV1_9PLAT</name>
<evidence type="ECO:0000313" key="3">
    <source>
        <dbReference type="EMBL" id="VEL34110.1"/>
    </source>
</evidence>
<protein>
    <submittedName>
        <fullName evidence="3">Uncharacterized protein</fullName>
    </submittedName>
</protein>
<feature type="region of interest" description="Disordered" evidence="1">
    <location>
        <begin position="25"/>
        <end position="44"/>
    </location>
</feature>
<feature type="chain" id="PRO_5018593922" evidence="2">
    <location>
        <begin position="28"/>
        <end position="127"/>
    </location>
</feature>
<comment type="caution">
    <text evidence="3">The sequence shown here is derived from an EMBL/GenBank/DDBJ whole genome shotgun (WGS) entry which is preliminary data.</text>
</comment>
<evidence type="ECO:0000313" key="4">
    <source>
        <dbReference type="Proteomes" id="UP000784294"/>
    </source>
</evidence>
<evidence type="ECO:0000256" key="2">
    <source>
        <dbReference type="SAM" id="SignalP"/>
    </source>
</evidence>
<dbReference type="AlphaFoldDB" id="A0A3S5FFV1"/>
<reference evidence="3" key="1">
    <citation type="submission" date="2018-11" db="EMBL/GenBank/DDBJ databases">
        <authorList>
            <consortium name="Pathogen Informatics"/>
        </authorList>
    </citation>
    <scope>NUCLEOTIDE SEQUENCE</scope>
</reference>
<dbReference type="EMBL" id="CAAALY010247002">
    <property type="protein sequence ID" value="VEL34110.1"/>
    <property type="molecule type" value="Genomic_DNA"/>
</dbReference>
<evidence type="ECO:0000256" key="1">
    <source>
        <dbReference type="SAM" id="MobiDB-lite"/>
    </source>
</evidence>
<feature type="compositionally biased region" description="Polar residues" evidence="1">
    <location>
        <begin position="26"/>
        <end position="37"/>
    </location>
</feature>
<gene>
    <name evidence="3" type="ORF">PXEA_LOCUS27550</name>
</gene>
<feature type="signal peptide" evidence="2">
    <location>
        <begin position="1"/>
        <end position="27"/>
    </location>
</feature>
<proteinExistence type="predicted"/>